<dbReference type="EMBL" id="QLST01000014">
    <property type="protein sequence ID" value="RBA27671.1"/>
    <property type="molecule type" value="Genomic_DNA"/>
</dbReference>
<sequence length="143" mass="16292">MKKFEILLVEDNEGDIILTTEALEESKLVNKINVVKNGKDAIDYVFNNGKFEKASRPDLILLDVNLPLKSGYEVLKAIKNNEETMQIPIIMLTTSSSENDINISYLNHANCFITKPVDLKDFYITMAKIEQFWLNLVLLPAKN</sequence>
<dbReference type="Pfam" id="PF00072">
    <property type="entry name" value="Response_reg"/>
    <property type="match status" value="1"/>
</dbReference>
<keyword evidence="4" id="KW-1185">Reference proteome</keyword>
<dbReference type="PANTHER" id="PTHR44520">
    <property type="entry name" value="RESPONSE REGULATOR RCP1-RELATED"/>
    <property type="match status" value="1"/>
</dbReference>
<dbReference type="RefSeq" id="WP_113989660.1">
    <property type="nucleotide sequence ID" value="NZ_QLST01000014.1"/>
</dbReference>
<keyword evidence="1" id="KW-0597">Phosphoprotein</keyword>
<dbReference type="SUPFAM" id="SSF52172">
    <property type="entry name" value="CheY-like"/>
    <property type="match status" value="1"/>
</dbReference>
<feature type="domain" description="Response regulatory" evidence="2">
    <location>
        <begin position="5"/>
        <end position="130"/>
    </location>
</feature>
<organism evidence="3 4">
    <name type="scientific">Flavobacterium tibetense</name>
    <dbReference type="NCBI Taxonomy" id="2233533"/>
    <lineage>
        <taxon>Bacteria</taxon>
        <taxon>Pseudomonadati</taxon>
        <taxon>Bacteroidota</taxon>
        <taxon>Flavobacteriia</taxon>
        <taxon>Flavobacteriales</taxon>
        <taxon>Flavobacteriaceae</taxon>
        <taxon>Flavobacterium</taxon>
    </lineage>
</organism>
<evidence type="ECO:0000313" key="4">
    <source>
        <dbReference type="Proteomes" id="UP000253319"/>
    </source>
</evidence>
<dbReference type="InterPro" id="IPR011006">
    <property type="entry name" value="CheY-like_superfamily"/>
</dbReference>
<name>A0A365NZP9_9FLAO</name>
<dbReference type="InterPro" id="IPR001789">
    <property type="entry name" value="Sig_transdc_resp-reg_receiver"/>
</dbReference>
<dbReference type="PROSITE" id="PS50110">
    <property type="entry name" value="RESPONSE_REGULATORY"/>
    <property type="match status" value="1"/>
</dbReference>
<dbReference type="GO" id="GO:0000160">
    <property type="term" value="P:phosphorelay signal transduction system"/>
    <property type="evidence" value="ECO:0007669"/>
    <property type="project" value="InterPro"/>
</dbReference>
<dbReference type="AlphaFoldDB" id="A0A365NZP9"/>
<proteinExistence type="predicted"/>
<reference evidence="3 4" key="1">
    <citation type="submission" date="2018-06" db="EMBL/GenBank/DDBJ databases">
        <title>Flavobacterium tibetense sp. nov., isolated from a wetland YonghuCo on Tibetan Plateau.</title>
        <authorList>
            <person name="Xing P."/>
            <person name="Phurbu D."/>
            <person name="Lu H."/>
        </authorList>
    </citation>
    <scope>NUCLEOTIDE SEQUENCE [LARGE SCALE GENOMIC DNA]</scope>
    <source>
        <strain evidence="3 4">YH5</strain>
    </source>
</reference>
<evidence type="ECO:0000313" key="3">
    <source>
        <dbReference type="EMBL" id="RBA27671.1"/>
    </source>
</evidence>
<dbReference type="SMART" id="SM00448">
    <property type="entry name" value="REC"/>
    <property type="match status" value="1"/>
</dbReference>
<dbReference type="OrthoDB" id="7631574at2"/>
<dbReference type="Gene3D" id="3.40.50.2300">
    <property type="match status" value="1"/>
</dbReference>
<protein>
    <submittedName>
        <fullName evidence="3">Response regulator</fullName>
    </submittedName>
</protein>
<dbReference type="Proteomes" id="UP000253319">
    <property type="component" value="Unassembled WGS sequence"/>
</dbReference>
<gene>
    <name evidence="3" type="ORF">DPN68_10775</name>
</gene>
<accession>A0A365NZP9</accession>
<evidence type="ECO:0000259" key="2">
    <source>
        <dbReference type="PROSITE" id="PS50110"/>
    </source>
</evidence>
<comment type="caution">
    <text evidence="3">The sequence shown here is derived from an EMBL/GenBank/DDBJ whole genome shotgun (WGS) entry which is preliminary data.</text>
</comment>
<dbReference type="CDD" id="cd17557">
    <property type="entry name" value="REC_Rcp-like"/>
    <property type="match status" value="1"/>
</dbReference>
<feature type="modified residue" description="4-aspartylphosphate" evidence="1">
    <location>
        <position position="63"/>
    </location>
</feature>
<dbReference type="PANTHER" id="PTHR44520:SF2">
    <property type="entry name" value="RESPONSE REGULATOR RCP1"/>
    <property type="match status" value="1"/>
</dbReference>
<evidence type="ECO:0000256" key="1">
    <source>
        <dbReference type="PROSITE-ProRule" id="PRU00169"/>
    </source>
</evidence>
<dbReference type="InterPro" id="IPR052893">
    <property type="entry name" value="TCS_response_regulator"/>
</dbReference>